<evidence type="ECO:0000313" key="2">
    <source>
        <dbReference type="Proteomes" id="UP001597183"/>
    </source>
</evidence>
<keyword evidence="2" id="KW-1185">Reference proteome</keyword>
<gene>
    <name evidence="1" type="ORF">ACFQ5G_53340</name>
</gene>
<dbReference type="Proteomes" id="UP001597183">
    <property type="component" value="Unassembled WGS sequence"/>
</dbReference>
<dbReference type="RefSeq" id="WP_317794228.1">
    <property type="nucleotide sequence ID" value="NZ_AP028461.1"/>
</dbReference>
<dbReference type="InterPro" id="IPR046179">
    <property type="entry name" value="DUF6188"/>
</dbReference>
<organism evidence="1 2">
    <name type="scientific">Actinoplanes sichuanensis</name>
    <dbReference type="NCBI Taxonomy" id="512349"/>
    <lineage>
        <taxon>Bacteria</taxon>
        <taxon>Bacillati</taxon>
        <taxon>Actinomycetota</taxon>
        <taxon>Actinomycetes</taxon>
        <taxon>Micromonosporales</taxon>
        <taxon>Micromonosporaceae</taxon>
        <taxon>Actinoplanes</taxon>
    </lineage>
</organism>
<name>A0ABW4AXS6_9ACTN</name>
<protein>
    <submittedName>
        <fullName evidence="1">DUF6188 family protein</fullName>
    </submittedName>
</protein>
<proteinExistence type="predicted"/>
<dbReference type="EMBL" id="JBHTMK010000079">
    <property type="protein sequence ID" value="MFD1374172.1"/>
    <property type="molecule type" value="Genomic_DNA"/>
</dbReference>
<dbReference type="Pfam" id="PF19686">
    <property type="entry name" value="DUF6188"/>
    <property type="match status" value="1"/>
</dbReference>
<comment type="caution">
    <text evidence="1">The sequence shown here is derived from an EMBL/GenBank/DDBJ whole genome shotgun (WGS) entry which is preliminary data.</text>
</comment>
<evidence type="ECO:0000313" key="1">
    <source>
        <dbReference type="EMBL" id="MFD1374172.1"/>
    </source>
</evidence>
<reference evidence="2" key="1">
    <citation type="journal article" date="2019" name="Int. J. Syst. Evol. Microbiol.">
        <title>The Global Catalogue of Microorganisms (GCM) 10K type strain sequencing project: providing services to taxonomists for standard genome sequencing and annotation.</title>
        <authorList>
            <consortium name="The Broad Institute Genomics Platform"/>
            <consortium name="The Broad Institute Genome Sequencing Center for Infectious Disease"/>
            <person name="Wu L."/>
            <person name="Ma J."/>
        </authorList>
    </citation>
    <scope>NUCLEOTIDE SEQUENCE [LARGE SCALE GENOMIC DNA]</scope>
    <source>
        <strain evidence="2">CCM 7526</strain>
    </source>
</reference>
<accession>A0ABW4AXS6</accession>
<sequence>MGVTPEDLDLVNRQLAEIQGRSLIRFRMGGGVLLEFSGDPYHQILVEGRLCVSRPGRVERYADPVTAEVAEAIIPLLNADTTMVSLSPDGSLTIGFGDVRLVAEPDEMYESWQVRADNDLLLVCVPGGDVAIWLPDREV</sequence>